<accession>A0A934U621</accession>
<reference evidence="1" key="1">
    <citation type="submission" date="2020-12" db="EMBL/GenBank/DDBJ databases">
        <title>Antrihabitans popcorni sp. nov. and Antrihabitans auranticaus sp. nov., isolated from a larva cave.</title>
        <authorList>
            <person name="Lee S.D."/>
            <person name="Kim I.S."/>
        </authorList>
    </citation>
    <scope>NUCLEOTIDE SEQUENCE</scope>
    <source>
        <strain evidence="1">YC3-6</strain>
    </source>
</reference>
<dbReference type="EMBL" id="JAEMNV010000010">
    <property type="protein sequence ID" value="MBJ8342119.1"/>
    <property type="molecule type" value="Genomic_DNA"/>
</dbReference>
<proteinExistence type="predicted"/>
<evidence type="ECO:0000313" key="2">
    <source>
        <dbReference type="Proteomes" id="UP000655868"/>
    </source>
</evidence>
<comment type="caution">
    <text evidence="1">The sequence shown here is derived from an EMBL/GenBank/DDBJ whole genome shotgun (WGS) entry which is preliminary data.</text>
</comment>
<dbReference type="AlphaFoldDB" id="A0A934U621"/>
<sequence>MVIIGAGLSGIGAAIALRRAGIHDVVLFERASDIGGTWRDNTYPGVGVDVPAQGYQFSYALKPDWSRVFAKGAEVKSYVDDCADRYDIRRLVRLNSEVTARAWDDDQSLWRLTVADRPVTARFVISAIGPFIEPKPPTIEGIGDFEGTILRSTSWDHRVGLFGKRVAIIGTGASAVQIIPEIADAVAHLDVYQRTPIWVTPKPDMTTPALASALFRTVPPVQSLVRNSAARMMEILLIGVAVNHETLATVNHGATRVLREFWYRTQVRDADTRRKLTPDYDFGCKRPATSNTYLRTFNRSNVELVADPIKRITAHGVETVSGIEREVDVLILATGFRTATDPAAYRRTPVRGRDGFDLATFYAEHRARSYESVSMPGLPNYFTIFGPYGWVGGTWHDLVETASNHIVRVLEEFRRRGADVVEVREEAADRWTEFARERMSHSVWALGSCATANSYYYDHHGDTTYIRPTSAREAWHASRTFALDDYEFRVVSAAPAPGEVANDSLGQTGSFHRLQGA</sequence>
<dbReference type="PANTHER" id="PTHR42877:SF4">
    <property type="entry name" value="FAD_NAD(P)-BINDING DOMAIN-CONTAINING PROTEIN-RELATED"/>
    <property type="match status" value="1"/>
</dbReference>
<protein>
    <submittedName>
        <fullName evidence="1">NAD(P)/FAD-dependent oxidoreductase</fullName>
    </submittedName>
</protein>
<dbReference type="PANTHER" id="PTHR42877">
    <property type="entry name" value="L-ORNITHINE N(5)-MONOOXYGENASE-RELATED"/>
    <property type="match status" value="1"/>
</dbReference>
<dbReference type="Pfam" id="PF13738">
    <property type="entry name" value="Pyr_redox_3"/>
    <property type="match status" value="1"/>
</dbReference>
<keyword evidence="2" id="KW-1185">Reference proteome</keyword>
<dbReference type="SUPFAM" id="SSF51905">
    <property type="entry name" value="FAD/NAD(P)-binding domain"/>
    <property type="match status" value="1"/>
</dbReference>
<gene>
    <name evidence="1" type="ORF">JGU71_24835</name>
</gene>
<name>A0A934U621_9NOCA</name>
<dbReference type="InterPro" id="IPR051209">
    <property type="entry name" value="FAD-bind_Monooxygenase_sf"/>
</dbReference>
<organism evidence="1 2">
    <name type="scientific">Antrihabitans stalagmiti</name>
    <dbReference type="NCBI Taxonomy" id="2799499"/>
    <lineage>
        <taxon>Bacteria</taxon>
        <taxon>Bacillati</taxon>
        <taxon>Actinomycetota</taxon>
        <taxon>Actinomycetes</taxon>
        <taxon>Mycobacteriales</taxon>
        <taxon>Nocardiaceae</taxon>
        <taxon>Antrihabitans</taxon>
    </lineage>
</organism>
<dbReference type="Proteomes" id="UP000655868">
    <property type="component" value="Unassembled WGS sequence"/>
</dbReference>
<evidence type="ECO:0000313" key="1">
    <source>
        <dbReference type="EMBL" id="MBJ8342119.1"/>
    </source>
</evidence>
<dbReference type="Gene3D" id="3.50.50.60">
    <property type="entry name" value="FAD/NAD(P)-binding domain"/>
    <property type="match status" value="2"/>
</dbReference>
<dbReference type="InterPro" id="IPR036188">
    <property type="entry name" value="FAD/NAD-bd_sf"/>
</dbReference>